<evidence type="ECO:0000256" key="3">
    <source>
        <dbReference type="ARBA" id="ARBA00022801"/>
    </source>
</evidence>
<dbReference type="PANTHER" id="PTHR12302:SF3">
    <property type="entry name" value="SERINE_THREONINE-PROTEIN KINASE 31"/>
    <property type="match status" value="1"/>
</dbReference>
<comment type="caution">
    <text evidence="5">The sequence shown here is derived from an EMBL/GenBank/DDBJ whole genome shotgun (WGS) entry which is preliminary data.</text>
</comment>
<sequence length="191" mass="19912">MLVAGLLLGGAAWLALDDGARGRFAALLREANAGGESEAPAERPEGAVPLRVHSVHDGDTLRLRPAGGIGPGEPGWLADLDAGRVRLIGIDAPEVGERAECYGAEATAALRALAPEGSTVWGVSDAEEHDRYGRVLLYLWTDDGRFIQAELASAGAVEALVVGGNDAHAELLASLEEQARDAGRGQWSVCR</sequence>
<dbReference type="Gene3D" id="2.40.50.90">
    <property type="match status" value="1"/>
</dbReference>
<proteinExistence type="predicted"/>
<protein>
    <submittedName>
        <fullName evidence="5">Thermonuclease family protein</fullName>
    </submittedName>
</protein>
<dbReference type="PANTHER" id="PTHR12302">
    <property type="entry name" value="EBNA2 BINDING PROTEIN P100"/>
    <property type="match status" value="1"/>
</dbReference>
<keyword evidence="1" id="KW-0540">Nuclease</keyword>
<dbReference type="EMBL" id="BAABEO010000008">
    <property type="protein sequence ID" value="GAA3673439.1"/>
    <property type="molecule type" value="Genomic_DNA"/>
</dbReference>
<dbReference type="SMART" id="SM00318">
    <property type="entry name" value="SNc"/>
    <property type="match status" value="1"/>
</dbReference>
<dbReference type="Proteomes" id="UP001500752">
    <property type="component" value="Unassembled WGS sequence"/>
</dbReference>
<keyword evidence="6" id="KW-1185">Reference proteome</keyword>
<dbReference type="SUPFAM" id="SSF50199">
    <property type="entry name" value="Staphylococcal nuclease"/>
    <property type="match status" value="1"/>
</dbReference>
<evidence type="ECO:0000259" key="4">
    <source>
        <dbReference type="PROSITE" id="PS50830"/>
    </source>
</evidence>
<gene>
    <name evidence="5" type="ORF">GCM10023081_09770</name>
</gene>
<accession>A0ABP7BY90</accession>
<reference evidence="6" key="1">
    <citation type="journal article" date="2019" name="Int. J. Syst. Evol. Microbiol.">
        <title>The Global Catalogue of Microorganisms (GCM) 10K type strain sequencing project: providing services to taxonomists for standard genome sequencing and annotation.</title>
        <authorList>
            <consortium name="The Broad Institute Genomics Platform"/>
            <consortium name="The Broad Institute Genome Sequencing Center for Infectious Disease"/>
            <person name="Wu L."/>
            <person name="Ma J."/>
        </authorList>
    </citation>
    <scope>NUCLEOTIDE SEQUENCE [LARGE SCALE GENOMIC DNA]</scope>
    <source>
        <strain evidence="6">JCM 30742</strain>
    </source>
</reference>
<evidence type="ECO:0000313" key="5">
    <source>
        <dbReference type="EMBL" id="GAA3673439.1"/>
    </source>
</evidence>
<evidence type="ECO:0000256" key="1">
    <source>
        <dbReference type="ARBA" id="ARBA00022722"/>
    </source>
</evidence>
<keyword evidence="3" id="KW-0378">Hydrolase</keyword>
<feature type="domain" description="TNase-like" evidence="4">
    <location>
        <begin position="46"/>
        <end position="189"/>
    </location>
</feature>
<name>A0ABP7BY90_9MICC</name>
<evidence type="ECO:0000313" key="6">
    <source>
        <dbReference type="Proteomes" id="UP001500752"/>
    </source>
</evidence>
<dbReference type="InterPro" id="IPR035437">
    <property type="entry name" value="SNase_OB-fold_sf"/>
</dbReference>
<dbReference type="InterPro" id="IPR016071">
    <property type="entry name" value="Staphylococal_nuclease_OB-fold"/>
</dbReference>
<dbReference type="Pfam" id="PF00565">
    <property type="entry name" value="SNase"/>
    <property type="match status" value="1"/>
</dbReference>
<dbReference type="PROSITE" id="PS50830">
    <property type="entry name" value="TNASE_3"/>
    <property type="match status" value="1"/>
</dbReference>
<organism evidence="5 6">
    <name type="scientific">Arthrobacter ginkgonis</name>
    <dbReference type="NCBI Taxonomy" id="1630594"/>
    <lineage>
        <taxon>Bacteria</taxon>
        <taxon>Bacillati</taxon>
        <taxon>Actinomycetota</taxon>
        <taxon>Actinomycetes</taxon>
        <taxon>Micrococcales</taxon>
        <taxon>Micrococcaceae</taxon>
        <taxon>Arthrobacter</taxon>
    </lineage>
</organism>
<evidence type="ECO:0000256" key="2">
    <source>
        <dbReference type="ARBA" id="ARBA00022759"/>
    </source>
</evidence>
<keyword evidence="2" id="KW-0255">Endonuclease</keyword>